<comment type="caution">
    <text evidence="2">The sequence shown here is derived from an EMBL/GenBank/DDBJ whole genome shotgun (WGS) entry which is preliminary data.</text>
</comment>
<evidence type="ECO:0000256" key="1">
    <source>
        <dbReference type="SAM" id="MobiDB-lite"/>
    </source>
</evidence>
<evidence type="ECO:0000313" key="2">
    <source>
        <dbReference type="EMBL" id="KAK2172557.1"/>
    </source>
</evidence>
<reference evidence="2" key="1">
    <citation type="journal article" date="2023" name="Mol. Biol. Evol.">
        <title>Third-Generation Sequencing Reveals the Adaptive Role of the Epigenome in Three Deep-Sea Polychaetes.</title>
        <authorList>
            <person name="Perez M."/>
            <person name="Aroh O."/>
            <person name="Sun Y."/>
            <person name="Lan Y."/>
            <person name="Juniper S.K."/>
            <person name="Young C.R."/>
            <person name="Angers B."/>
            <person name="Qian P.Y."/>
        </authorList>
    </citation>
    <scope>NUCLEOTIDE SEQUENCE</scope>
    <source>
        <strain evidence="2">R07B-5</strain>
    </source>
</reference>
<evidence type="ECO:0000313" key="3">
    <source>
        <dbReference type="Proteomes" id="UP001209878"/>
    </source>
</evidence>
<organism evidence="2 3">
    <name type="scientific">Ridgeia piscesae</name>
    <name type="common">Tubeworm</name>
    <dbReference type="NCBI Taxonomy" id="27915"/>
    <lineage>
        <taxon>Eukaryota</taxon>
        <taxon>Metazoa</taxon>
        <taxon>Spiralia</taxon>
        <taxon>Lophotrochozoa</taxon>
        <taxon>Annelida</taxon>
        <taxon>Polychaeta</taxon>
        <taxon>Sedentaria</taxon>
        <taxon>Canalipalpata</taxon>
        <taxon>Sabellida</taxon>
        <taxon>Siboglinidae</taxon>
        <taxon>Ridgeia</taxon>
    </lineage>
</organism>
<gene>
    <name evidence="2" type="ORF">NP493_949g00008</name>
</gene>
<accession>A0AAD9KJP9</accession>
<feature type="compositionally biased region" description="Low complexity" evidence="1">
    <location>
        <begin position="10"/>
        <end position="19"/>
    </location>
</feature>
<proteinExistence type="predicted"/>
<dbReference type="EMBL" id="JAODUO010000949">
    <property type="protein sequence ID" value="KAK2172557.1"/>
    <property type="molecule type" value="Genomic_DNA"/>
</dbReference>
<name>A0AAD9KJP9_RIDPI</name>
<feature type="region of interest" description="Disordered" evidence="1">
    <location>
        <begin position="67"/>
        <end position="95"/>
    </location>
</feature>
<feature type="region of interest" description="Disordered" evidence="1">
    <location>
        <begin position="1"/>
        <end position="40"/>
    </location>
</feature>
<dbReference type="AlphaFoldDB" id="A0AAD9KJP9"/>
<keyword evidence="3" id="KW-1185">Reference proteome</keyword>
<sequence length="95" mass="10818">MDSNRRKPVPVDQVRVPDVLGNQYGRHDSLNDTVPPPTRGPEDVMYADLEMMRDNQADLAIDDVPRSRKPLQVFEPGSGVEYASIQPNRKKDRMQ</sequence>
<dbReference type="Proteomes" id="UP001209878">
    <property type="component" value="Unassembled WGS sequence"/>
</dbReference>
<protein>
    <submittedName>
        <fullName evidence="2">Uncharacterized protein</fullName>
    </submittedName>
</protein>